<reference evidence="2" key="1">
    <citation type="journal article" date="2023" name="Insect Mol. Biol.">
        <title>Genome sequencing provides insights into the evolution of gene families encoding plant cell wall-degrading enzymes in longhorned beetles.</title>
        <authorList>
            <person name="Shin N.R."/>
            <person name="Okamura Y."/>
            <person name="Kirsch R."/>
            <person name="Pauchet Y."/>
        </authorList>
    </citation>
    <scope>NUCLEOTIDE SEQUENCE</scope>
    <source>
        <strain evidence="2">RBIC_L_NR</strain>
    </source>
</reference>
<protein>
    <submittedName>
        <fullName evidence="2">Uncharacterized protein</fullName>
    </submittedName>
</protein>
<proteinExistence type="predicted"/>
<evidence type="ECO:0000313" key="2">
    <source>
        <dbReference type="EMBL" id="KAJ8933150.1"/>
    </source>
</evidence>
<evidence type="ECO:0000256" key="1">
    <source>
        <dbReference type="SAM" id="MobiDB-lite"/>
    </source>
</evidence>
<evidence type="ECO:0000313" key="3">
    <source>
        <dbReference type="Proteomes" id="UP001162156"/>
    </source>
</evidence>
<dbReference type="Proteomes" id="UP001162156">
    <property type="component" value="Unassembled WGS sequence"/>
</dbReference>
<name>A0AAV8X3P9_9CUCU</name>
<feature type="region of interest" description="Disordered" evidence="1">
    <location>
        <begin position="65"/>
        <end position="86"/>
    </location>
</feature>
<keyword evidence="3" id="KW-1185">Reference proteome</keyword>
<feature type="compositionally biased region" description="Basic and acidic residues" evidence="1">
    <location>
        <begin position="76"/>
        <end position="85"/>
    </location>
</feature>
<organism evidence="2 3">
    <name type="scientific">Rhamnusium bicolor</name>
    <dbReference type="NCBI Taxonomy" id="1586634"/>
    <lineage>
        <taxon>Eukaryota</taxon>
        <taxon>Metazoa</taxon>
        <taxon>Ecdysozoa</taxon>
        <taxon>Arthropoda</taxon>
        <taxon>Hexapoda</taxon>
        <taxon>Insecta</taxon>
        <taxon>Pterygota</taxon>
        <taxon>Neoptera</taxon>
        <taxon>Endopterygota</taxon>
        <taxon>Coleoptera</taxon>
        <taxon>Polyphaga</taxon>
        <taxon>Cucujiformia</taxon>
        <taxon>Chrysomeloidea</taxon>
        <taxon>Cerambycidae</taxon>
        <taxon>Lepturinae</taxon>
        <taxon>Rhagiini</taxon>
        <taxon>Rhamnusium</taxon>
    </lineage>
</organism>
<sequence length="95" mass="10845">MSEEEYLNPIEEEKIELEKPNVPEEVTASAKTSPKSGIAINEKEKEIKDTTKIMEEQVKVEDDVIMISDSDDEEKNDTRKDDVNKEGGYMLNILI</sequence>
<comment type="caution">
    <text evidence="2">The sequence shown here is derived from an EMBL/GenBank/DDBJ whole genome shotgun (WGS) entry which is preliminary data.</text>
</comment>
<gene>
    <name evidence="2" type="ORF">NQ314_014177</name>
</gene>
<dbReference type="AlphaFoldDB" id="A0AAV8X3P9"/>
<dbReference type="EMBL" id="JANEYF010003910">
    <property type="protein sequence ID" value="KAJ8933150.1"/>
    <property type="molecule type" value="Genomic_DNA"/>
</dbReference>
<accession>A0AAV8X3P9</accession>